<organism evidence="7 8">
    <name type="scientific">Alteromonas lipolytica</name>
    <dbReference type="NCBI Taxonomy" id="1856405"/>
    <lineage>
        <taxon>Bacteria</taxon>
        <taxon>Pseudomonadati</taxon>
        <taxon>Pseudomonadota</taxon>
        <taxon>Gammaproteobacteria</taxon>
        <taxon>Alteromonadales</taxon>
        <taxon>Alteromonadaceae</taxon>
        <taxon>Alteromonas/Salinimonas group</taxon>
        <taxon>Alteromonas</taxon>
    </lineage>
</organism>
<dbReference type="PROSITE" id="PS51257">
    <property type="entry name" value="PROKAR_LIPOPROTEIN"/>
    <property type="match status" value="1"/>
</dbReference>
<evidence type="ECO:0000259" key="5">
    <source>
        <dbReference type="Pfam" id="PF00326"/>
    </source>
</evidence>
<dbReference type="InterPro" id="IPR029058">
    <property type="entry name" value="AB_hydrolase_fold"/>
</dbReference>
<dbReference type="SUPFAM" id="SSF50993">
    <property type="entry name" value="Peptidase/esterase 'gauge' domain"/>
    <property type="match status" value="1"/>
</dbReference>
<dbReference type="Proteomes" id="UP000176037">
    <property type="component" value="Unassembled WGS sequence"/>
</dbReference>
<dbReference type="GO" id="GO:0006508">
    <property type="term" value="P:proteolysis"/>
    <property type="evidence" value="ECO:0007669"/>
    <property type="project" value="UniProtKB-KW"/>
</dbReference>
<dbReference type="PANTHER" id="PTHR11757">
    <property type="entry name" value="PROTEASE FAMILY S9A OLIGOPEPTIDASE"/>
    <property type="match status" value="1"/>
</dbReference>
<accession>A0A1E8FB36</accession>
<keyword evidence="2" id="KW-0645">Protease</keyword>
<comment type="caution">
    <text evidence="7">The sequence shown here is derived from an EMBL/GenBank/DDBJ whole genome shotgun (WGS) entry which is preliminary data.</text>
</comment>
<evidence type="ECO:0000259" key="6">
    <source>
        <dbReference type="Pfam" id="PF02897"/>
    </source>
</evidence>
<reference evidence="7 8" key="1">
    <citation type="submission" date="2016-09" db="EMBL/GenBank/DDBJ databases">
        <title>Alteromonas lipolytica, a new species isolated from sea water.</title>
        <authorList>
            <person name="Wu Y.-H."/>
            <person name="Cheng H."/>
            <person name="Xu X.-W."/>
        </authorList>
    </citation>
    <scope>NUCLEOTIDE SEQUENCE [LARGE SCALE GENOMIC DNA]</scope>
    <source>
        <strain evidence="7 8">JW12</strain>
    </source>
</reference>
<evidence type="ECO:0000256" key="4">
    <source>
        <dbReference type="ARBA" id="ARBA00022825"/>
    </source>
</evidence>
<dbReference type="Pfam" id="PF02897">
    <property type="entry name" value="Peptidase_S9_N"/>
    <property type="match status" value="1"/>
</dbReference>
<sequence>MKKLLLPLPVATLLVAACSDNKIPEPQSENATPMNLSTSVTPPVAKKVPYELTAHGDVRVDDYYWMRDDSRTNTEVLTHLEKENSYADAVLAPLEKQTTALYEEMVARIPKDDSSVPVYENGYWYVTHYVGDGEYPVHVRKAERNGDEEVVLLDGNKMAEGESYFSIASFAASQDNTLLAYTVDTVSRRLYTLYVKNIATGEMLADTLVNTNGQVFWANDNKTLYYIKRDTQTLLGSQVYRHTLGTDQADDELVYEQTDPTFYTSLSKSKDGEVLYIYHSNTDKSGVTLIDANDPEAVPTPFYAIEDDHEYSIKKHGDDYFILTNWQAKNYRIMKVSAEQTQDRSAWQEVVAHNPDIYLSSFEVLKDYLVFKAKENGYLRLEALSLTDDSIQTIPTEDPIYTSGFTGNTQNDTNTVRIYYASLTTPASTFEIDLDTMQSQLLKQTEVGDDFDSSNYQSERVMITARDGKKVPVSLVYRKSLFKKDGSNPLFQYAYGSYGSTIDPSFVSSRLSLIDRGFVMAIAHIRGGQMLGTEWYEDGKMGNKMNTFTDYIDVTKGLIEQGYADPSRIFAEGGSAGGLLMGAVANMAPELYTAIAAHVPFVDVVTTMSDASIPLTTGEYTEWGNPANKEEYDYMLSYSPYDQVKKQAYPNLFVTTGLHDSQVQYFEPMKWVAKLRDYKTDDNLLLFITNMEAGHGGASGRFKRYEQRAKEYAFFFHLAGIEL</sequence>
<dbReference type="Pfam" id="PF00326">
    <property type="entry name" value="Peptidase_S9"/>
    <property type="match status" value="1"/>
</dbReference>
<evidence type="ECO:0000313" key="8">
    <source>
        <dbReference type="Proteomes" id="UP000176037"/>
    </source>
</evidence>
<dbReference type="AlphaFoldDB" id="A0A1E8FB36"/>
<proteinExistence type="inferred from homology"/>
<dbReference type="InterPro" id="IPR051543">
    <property type="entry name" value="Serine_Peptidase_S9A"/>
</dbReference>
<dbReference type="InterPro" id="IPR002470">
    <property type="entry name" value="Peptidase_S9A"/>
</dbReference>
<dbReference type="Gene3D" id="3.40.50.1820">
    <property type="entry name" value="alpha/beta hydrolase"/>
    <property type="match status" value="1"/>
</dbReference>
<dbReference type="PRINTS" id="PR00862">
    <property type="entry name" value="PROLIGOPTASE"/>
</dbReference>
<feature type="domain" description="Peptidase S9A N-terminal" evidence="6">
    <location>
        <begin position="42"/>
        <end position="444"/>
    </location>
</feature>
<gene>
    <name evidence="7" type="ORF">BFC17_02395</name>
</gene>
<keyword evidence="8" id="KW-1185">Reference proteome</keyword>
<name>A0A1E8FB36_9ALTE</name>
<dbReference type="SUPFAM" id="SSF53474">
    <property type="entry name" value="alpha/beta-Hydrolases"/>
    <property type="match status" value="1"/>
</dbReference>
<evidence type="ECO:0000256" key="3">
    <source>
        <dbReference type="ARBA" id="ARBA00022801"/>
    </source>
</evidence>
<evidence type="ECO:0000256" key="1">
    <source>
        <dbReference type="ARBA" id="ARBA00005228"/>
    </source>
</evidence>
<dbReference type="InterPro" id="IPR001375">
    <property type="entry name" value="Peptidase_S9_cat"/>
</dbReference>
<protein>
    <submittedName>
        <fullName evidence="7">Oligopeptidase B</fullName>
    </submittedName>
</protein>
<keyword evidence="3" id="KW-0378">Hydrolase</keyword>
<feature type="domain" description="Peptidase S9 prolyl oligopeptidase catalytic" evidence="5">
    <location>
        <begin position="508"/>
        <end position="719"/>
    </location>
</feature>
<dbReference type="EMBL" id="MJIC01000015">
    <property type="protein sequence ID" value="OFI33131.1"/>
    <property type="molecule type" value="Genomic_DNA"/>
</dbReference>
<dbReference type="GO" id="GO:0004252">
    <property type="term" value="F:serine-type endopeptidase activity"/>
    <property type="evidence" value="ECO:0007669"/>
    <property type="project" value="InterPro"/>
</dbReference>
<dbReference type="OrthoDB" id="9801421at2"/>
<dbReference type="InterPro" id="IPR023302">
    <property type="entry name" value="Pept_S9A_N"/>
</dbReference>
<keyword evidence="4" id="KW-0720">Serine protease</keyword>
<dbReference type="PANTHER" id="PTHR11757:SF19">
    <property type="entry name" value="PROLYL ENDOPEPTIDASE-LIKE"/>
    <property type="match status" value="1"/>
</dbReference>
<dbReference type="RefSeq" id="WP_070177508.1">
    <property type="nucleotide sequence ID" value="NZ_BMJR01000002.1"/>
</dbReference>
<evidence type="ECO:0000256" key="2">
    <source>
        <dbReference type="ARBA" id="ARBA00022670"/>
    </source>
</evidence>
<dbReference type="Gene3D" id="2.130.10.120">
    <property type="entry name" value="Prolyl oligopeptidase, N-terminal domain"/>
    <property type="match status" value="1"/>
</dbReference>
<comment type="similarity">
    <text evidence="1">Belongs to the peptidase S9A family.</text>
</comment>
<dbReference type="STRING" id="1856405.BFC17_02395"/>
<dbReference type="FunFam" id="3.40.50.1820:FF:000005">
    <property type="entry name" value="Prolyl endopeptidase"/>
    <property type="match status" value="1"/>
</dbReference>
<evidence type="ECO:0000313" key="7">
    <source>
        <dbReference type="EMBL" id="OFI33131.1"/>
    </source>
</evidence>